<gene>
    <name evidence="1" type="ORF">MENTE1834_LOCUS33976</name>
</gene>
<proteinExistence type="predicted"/>
<protein>
    <submittedName>
        <fullName evidence="1">Uncharacterized protein</fullName>
    </submittedName>
</protein>
<organism evidence="1 2">
    <name type="scientific">Meloidogyne enterolobii</name>
    <name type="common">Root-knot nematode worm</name>
    <name type="synonym">Meloidogyne mayaguensis</name>
    <dbReference type="NCBI Taxonomy" id="390850"/>
    <lineage>
        <taxon>Eukaryota</taxon>
        <taxon>Metazoa</taxon>
        <taxon>Ecdysozoa</taxon>
        <taxon>Nematoda</taxon>
        <taxon>Chromadorea</taxon>
        <taxon>Rhabditida</taxon>
        <taxon>Tylenchina</taxon>
        <taxon>Tylenchomorpha</taxon>
        <taxon>Tylenchoidea</taxon>
        <taxon>Meloidogynidae</taxon>
        <taxon>Meloidogyninae</taxon>
        <taxon>Meloidogyne</taxon>
    </lineage>
</organism>
<comment type="caution">
    <text evidence="1">The sequence shown here is derived from an EMBL/GenBank/DDBJ whole genome shotgun (WGS) entry which is preliminary data.</text>
</comment>
<evidence type="ECO:0000313" key="1">
    <source>
        <dbReference type="EMBL" id="CAK5086475.1"/>
    </source>
</evidence>
<dbReference type="Proteomes" id="UP001497535">
    <property type="component" value="Unassembled WGS sequence"/>
</dbReference>
<reference evidence="1" key="1">
    <citation type="submission" date="2023-11" db="EMBL/GenBank/DDBJ databases">
        <authorList>
            <person name="Poullet M."/>
        </authorList>
    </citation>
    <scope>NUCLEOTIDE SEQUENCE</scope>
    <source>
        <strain evidence="1">E1834</strain>
    </source>
</reference>
<dbReference type="EMBL" id="CAVMJV010000060">
    <property type="protein sequence ID" value="CAK5086475.1"/>
    <property type="molecule type" value="Genomic_DNA"/>
</dbReference>
<keyword evidence="2" id="KW-1185">Reference proteome</keyword>
<name>A0ACB1A4X1_MELEN</name>
<sequence>MLVYTDKEKKKMPEGNFNMIKIPVDKRHYDKKEPKGKRLFKHRIILEYGYFGIYEGILC</sequence>
<evidence type="ECO:0000313" key="2">
    <source>
        <dbReference type="Proteomes" id="UP001497535"/>
    </source>
</evidence>
<accession>A0ACB1A4X1</accession>